<name>Q24GJ5_TETTS</name>
<keyword evidence="3" id="KW-0732">Signal</keyword>
<evidence type="ECO:0000256" key="3">
    <source>
        <dbReference type="SAM" id="SignalP"/>
    </source>
</evidence>
<evidence type="ECO:0000313" key="4">
    <source>
        <dbReference type="EMBL" id="EAS06876.2"/>
    </source>
</evidence>
<dbReference type="Proteomes" id="UP000009168">
    <property type="component" value="Unassembled WGS sequence"/>
</dbReference>
<organism evidence="4 5">
    <name type="scientific">Tetrahymena thermophila (strain SB210)</name>
    <dbReference type="NCBI Taxonomy" id="312017"/>
    <lineage>
        <taxon>Eukaryota</taxon>
        <taxon>Sar</taxon>
        <taxon>Alveolata</taxon>
        <taxon>Ciliophora</taxon>
        <taxon>Intramacronucleata</taxon>
        <taxon>Oligohymenophorea</taxon>
        <taxon>Hymenostomatida</taxon>
        <taxon>Tetrahymenina</taxon>
        <taxon>Tetrahymenidae</taxon>
        <taxon>Tetrahymena</taxon>
    </lineage>
</organism>
<feature type="compositionally biased region" description="Low complexity" evidence="1">
    <location>
        <begin position="806"/>
        <end position="875"/>
    </location>
</feature>
<dbReference type="EMBL" id="GG662257">
    <property type="protein sequence ID" value="EAS06876.2"/>
    <property type="molecule type" value="Genomic_DNA"/>
</dbReference>
<feature type="compositionally biased region" description="Low complexity" evidence="1">
    <location>
        <begin position="882"/>
        <end position="902"/>
    </location>
</feature>
<gene>
    <name evidence="4" type="ORF">TTHERM_00725950</name>
</gene>
<dbReference type="eggNOG" id="KOG0255">
    <property type="taxonomic scope" value="Eukaryota"/>
</dbReference>
<dbReference type="KEGG" id="tet:TTHERM_00725950"/>
<dbReference type="HOGENOM" id="CLU_250271_0_0_1"/>
<dbReference type="AlphaFoldDB" id="Q24GJ5"/>
<keyword evidence="2" id="KW-0472">Membrane</keyword>
<dbReference type="InParanoid" id="Q24GJ5"/>
<keyword evidence="2" id="KW-0812">Transmembrane</keyword>
<feature type="transmembrane region" description="Helical" evidence="2">
    <location>
        <begin position="910"/>
        <end position="932"/>
    </location>
</feature>
<dbReference type="GeneID" id="7845493"/>
<sequence length="1044" mass="119799">MKNLINLLLIFISKLLILCFSAQLIDNCENQIIVTQYQNSLTNYLQPVCSECQTGFVVDFDFKSCINATSLPMVYYSYCKRLDRNRECDEALCTIQIDQNKLFIQENPQQYDPRCAKIDTVNKICLTPRFPYTLDISQNKIIHNVNNFCKIFDGTFCLQNYETFYQFGQNQQYFNLGNFQNVGLIDINVISFNSIKCINNFQYDQLAFGCIPLKFNCLQNDGRKCICSDGEAVDSTGSSCQPIQNCLIYGQAGQIQYCIQCKPGFTSSPFEQSIQNYCQLTTPIPPPAFNTTFLDMPKCQNGEQYNQQSLQILQQFFQNISGLISTNLTDPIYLHLLSSSVQFYSNPIYNQYRPAQSLQCEKIPSTTPIFPYCITYLAGLCIQCSSYLNYFVQVNNTLQNFSTDYQSFCNYSPINQCKVISIGNKCLVCNENYYLNQQGQCQPVLQSPCYFSNSLGQCLLCSSGYLFNQQKQCSSVPQYCLEYYFSQDENYQCKYCMKNYYRYKYSNIYSCNIDTNYQPCIDYINSGYCNQCQIGSISSGGGCSYSYGKNFCQQLDQNFNVCLQCFGNYQLINGICQFVSQKSSCSNYYYNVTLQINNYGQQNYTCSYKSSLNQCHFRNQNGFYLDYNYQQQKCQLSNQTTYCQRCFQSNCLDIQDQCQKGLGWSQLLKICLPQCLNDQLLVNQDYQICDYGQRCDILFIPSLKVYQCSDCSIVQQIQQCVKKQIICSSQQVYSQLKNDCMVYCGDGKIAQDQQSCQTTKICQDGLTWSNYYKKCVYLYCQNQMAAVDQPCSKSTITLAQYYANNNSTSSSNNSNNSTTNNSSSSGSTSSNNSSNTSSSQQSSSQSSSSSNQNSNNSSSSNNSSQTQNSTSQSNQADGFQKNQSINNNNSTQGNFTTNNNQENNQSSSQVYFIIQISLLSLIFLAFLIYVCWMKSNQNIQNLKFNQIEDKIQNFKYERINNNEVKKINSQTEQDQKKIYSDEEQNQQKQKSQEIHSIHTVHRVYESEMQEQNLKKIQMQQSHQQVDKNNIQLQTNINQLQINLQ</sequence>
<protein>
    <submittedName>
        <fullName evidence="4">MFS transporter</fullName>
    </submittedName>
</protein>
<keyword evidence="5" id="KW-1185">Reference proteome</keyword>
<proteinExistence type="predicted"/>
<feature type="chain" id="PRO_5004202673" evidence="3">
    <location>
        <begin position="23"/>
        <end position="1044"/>
    </location>
</feature>
<evidence type="ECO:0000313" key="5">
    <source>
        <dbReference type="Proteomes" id="UP000009168"/>
    </source>
</evidence>
<accession>Q24GJ5</accession>
<evidence type="ECO:0000256" key="1">
    <source>
        <dbReference type="SAM" id="MobiDB-lite"/>
    </source>
</evidence>
<feature type="region of interest" description="Disordered" evidence="1">
    <location>
        <begin position="806"/>
        <end position="902"/>
    </location>
</feature>
<reference evidence="5" key="1">
    <citation type="journal article" date="2006" name="PLoS Biol.">
        <title>Macronuclear genome sequence of the ciliate Tetrahymena thermophila, a model eukaryote.</title>
        <authorList>
            <person name="Eisen J.A."/>
            <person name="Coyne R.S."/>
            <person name="Wu M."/>
            <person name="Wu D."/>
            <person name="Thiagarajan M."/>
            <person name="Wortman J.R."/>
            <person name="Badger J.H."/>
            <person name="Ren Q."/>
            <person name="Amedeo P."/>
            <person name="Jones K.M."/>
            <person name="Tallon L.J."/>
            <person name="Delcher A.L."/>
            <person name="Salzberg S.L."/>
            <person name="Silva J.C."/>
            <person name="Haas B.J."/>
            <person name="Majoros W.H."/>
            <person name="Farzad M."/>
            <person name="Carlton J.M."/>
            <person name="Smith R.K. Jr."/>
            <person name="Garg J."/>
            <person name="Pearlman R.E."/>
            <person name="Karrer K.M."/>
            <person name="Sun L."/>
            <person name="Manning G."/>
            <person name="Elde N.C."/>
            <person name="Turkewitz A.P."/>
            <person name="Asai D.J."/>
            <person name="Wilkes D.E."/>
            <person name="Wang Y."/>
            <person name="Cai H."/>
            <person name="Collins K."/>
            <person name="Stewart B.A."/>
            <person name="Lee S.R."/>
            <person name="Wilamowska K."/>
            <person name="Weinberg Z."/>
            <person name="Ruzzo W.L."/>
            <person name="Wloga D."/>
            <person name="Gaertig J."/>
            <person name="Frankel J."/>
            <person name="Tsao C.-C."/>
            <person name="Gorovsky M.A."/>
            <person name="Keeling P.J."/>
            <person name="Waller R.F."/>
            <person name="Patron N.J."/>
            <person name="Cherry J.M."/>
            <person name="Stover N.A."/>
            <person name="Krieger C.J."/>
            <person name="del Toro C."/>
            <person name="Ryder H.F."/>
            <person name="Williamson S.C."/>
            <person name="Barbeau R.A."/>
            <person name="Hamilton E.P."/>
            <person name="Orias E."/>
        </authorList>
    </citation>
    <scope>NUCLEOTIDE SEQUENCE [LARGE SCALE GENOMIC DNA]</scope>
    <source>
        <strain evidence="5">SB210</strain>
    </source>
</reference>
<dbReference type="RefSeq" id="XP_001027118.2">
    <property type="nucleotide sequence ID" value="XM_001027118.2"/>
</dbReference>
<feature type="region of interest" description="Disordered" evidence="1">
    <location>
        <begin position="965"/>
        <end position="994"/>
    </location>
</feature>
<evidence type="ECO:0000256" key="2">
    <source>
        <dbReference type="SAM" id="Phobius"/>
    </source>
</evidence>
<feature type="signal peptide" evidence="3">
    <location>
        <begin position="1"/>
        <end position="22"/>
    </location>
</feature>
<keyword evidence="2" id="KW-1133">Transmembrane helix</keyword>